<dbReference type="Gene3D" id="3.40.50.300">
    <property type="entry name" value="P-loop containing nucleotide triphosphate hydrolases"/>
    <property type="match status" value="1"/>
</dbReference>
<sequence>MRPVGVRPDHRLAGRGAELDLLARVVQRAADGQPCALVVHGEAGVGKTRLVGEASDGSDLLVLWGSCVHFGGASVPYAPIIGVLQNWLAQATPAERTEVLAGVDELSTLLPMLGTAPIAATDRLIPLIDLVLNRIAERHRTVLVVDDLHWADVASLDVLAYLITGFRGQRLTVLGTCRDEERGDGHPLHSWLADMRRMPSFEEIHLERLEPAATAIQLEHLLGQAPDIDLVTQVQARSDGNPYLTELLVEDLSGGQSALPATVPARLRDALLAAWHSLSRPARQLVRVLAVGGRPTPLSTLAAVASEHGFDVGLMADCLAEAQQRGVLRANPADPPWFRHPLLADVLYDGLPPGEAARIHATYLRVLEAISVAVEADAADFAVHSQQAGRIDDTYRWSIIAAEHAANVRAPAEQAIQLERACEIWEQVSAAVRGTAADRIELVLQAGAVCIRVGREDAAIDLLTRVLNLMNRDREPLPAANLLVDRSILRWHRTEPIEAVFSDIYQALELTVPFPNSAERARVLSVLCSAESWSGRPEAVAHAQEAVRIARGAGSERVLAAALAERAKVLTIGSPLLAIADAQEAERLARSCGAMFDLLNAFVWQVFAMRSLGRRAEATEVALRGHAEMLAPGRDLFGYFLALLAADGLLEAGRWQECQDLLRSALAARCRAIAGGAIRLVAASSAVRRGRLPEARQHFDRARELISDTFPGIRQIIAIGGGEVLVAEGKPREALDWLRTRVTTIPGAPPTDADDYLLAHYAHAAAEAARMARDVGDLVAVAEVVSAVEEMIAGWPWEPFTTGRPDSDFQSMHQALFLAELARCRDDPDQPDRWRRAVEACGTAGAPWHQAVSRWRCAEAMVAAGLPGAGVGDLLRDAHRCAVELGAMPLQDNVESLARRCRVSLRAPVAVLVKPATPLSALTAREREILAFLVAGRSNSEIAKELVISGKTVSVHVSHILQKTGTTSRLEVAALAERLSGPGGLDGLDGTDGLGG</sequence>
<dbReference type="InterPro" id="IPR011990">
    <property type="entry name" value="TPR-like_helical_dom_sf"/>
</dbReference>
<proteinExistence type="predicted"/>
<dbReference type="InterPro" id="IPR036388">
    <property type="entry name" value="WH-like_DNA-bd_sf"/>
</dbReference>
<evidence type="ECO:0000256" key="1">
    <source>
        <dbReference type="ARBA" id="ARBA00022741"/>
    </source>
</evidence>
<protein>
    <submittedName>
        <fullName evidence="4">Regulatory LuxR family protein</fullName>
    </submittedName>
</protein>
<dbReference type="SUPFAM" id="SSF46894">
    <property type="entry name" value="C-terminal effector domain of the bipartite response regulators"/>
    <property type="match status" value="1"/>
</dbReference>
<keyword evidence="2" id="KW-0067">ATP-binding</keyword>
<dbReference type="InterPro" id="IPR016032">
    <property type="entry name" value="Sig_transdc_resp-reg_C-effctor"/>
</dbReference>
<dbReference type="InterPro" id="IPR027417">
    <property type="entry name" value="P-loop_NTPase"/>
</dbReference>
<dbReference type="PRINTS" id="PR00038">
    <property type="entry name" value="HTHLUXR"/>
</dbReference>
<dbReference type="PROSITE" id="PS50043">
    <property type="entry name" value="HTH_LUXR_2"/>
    <property type="match status" value="1"/>
</dbReference>
<dbReference type="Gene3D" id="1.25.40.10">
    <property type="entry name" value="Tetratricopeptide repeat domain"/>
    <property type="match status" value="1"/>
</dbReference>
<gene>
    <name evidence="4" type="ORF">EV644_13053</name>
</gene>
<dbReference type="EMBL" id="SLWM01000030">
    <property type="protein sequence ID" value="TCO11611.1"/>
    <property type="molecule type" value="Genomic_DNA"/>
</dbReference>
<evidence type="ECO:0000259" key="3">
    <source>
        <dbReference type="PROSITE" id="PS50043"/>
    </source>
</evidence>
<dbReference type="RefSeq" id="WP_132196151.1">
    <property type="nucleotide sequence ID" value="NZ_SLWM01000030.1"/>
</dbReference>
<dbReference type="InterPro" id="IPR041664">
    <property type="entry name" value="AAA_16"/>
</dbReference>
<keyword evidence="5" id="KW-1185">Reference proteome</keyword>
<dbReference type="Gene3D" id="1.10.10.10">
    <property type="entry name" value="Winged helix-like DNA-binding domain superfamily/Winged helix DNA-binding domain"/>
    <property type="match status" value="1"/>
</dbReference>
<dbReference type="InterPro" id="IPR000792">
    <property type="entry name" value="Tscrpt_reg_LuxR_C"/>
</dbReference>
<accession>A0ABY2B8P2</accession>
<keyword evidence="1" id="KW-0547">Nucleotide-binding</keyword>
<evidence type="ECO:0000313" key="5">
    <source>
        <dbReference type="Proteomes" id="UP000295818"/>
    </source>
</evidence>
<dbReference type="Pfam" id="PF00196">
    <property type="entry name" value="GerE"/>
    <property type="match status" value="1"/>
</dbReference>
<dbReference type="PROSITE" id="PS00622">
    <property type="entry name" value="HTH_LUXR_1"/>
    <property type="match status" value="1"/>
</dbReference>
<dbReference type="SMART" id="SM00421">
    <property type="entry name" value="HTH_LUXR"/>
    <property type="match status" value="1"/>
</dbReference>
<organism evidence="4 5">
    <name type="scientific">Kribbella orskensis</name>
    <dbReference type="NCBI Taxonomy" id="2512216"/>
    <lineage>
        <taxon>Bacteria</taxon>
        <taxon>Bacillati</taxon>
        <taxon>Actinomycetota</taxon>
        <taxon>Actinomycetes</taxon>
        <taxon>Propionibacteriales</taxon>
        <taxon>Kribbellaceae</taxon>
        <taxon>Kribbella</taxon>
    </lineage>
</organism>
<dbReference type="SUPFAM" id="SSF52540">
    <property type="entry name" value="P-loop containing nucleoside triphosphate hydrolases"/>
    <property type="match status" value="1"/>
</dbReference>
<feature type="domain" description="HTH luxR-type" evidence="3">
    <location>
        <begin position="915"/>
        <end position="980"/>
    </location>
</feature>
<dbReference type="Pfam" id="PF13191">
    <property type="entry name" value="AAA_16"/>
    <property type="match status" value="1"/>
</dbReference>
<evidence type="ECO:0000313" key="4">
    <source>
        <dbReference type="EMBL" id="TCO11611.1"/>
    </source>
</evidence>
<evidence type="ECO:0000256" key="2">
    <source>
        <dbReference type="ARBA" id="ARBA00022840"/>
    </source>
</evidence>
<dbReference type="PANTHER" id="PTHR16305:SF35">
    <property type="entry name" value="TRANSCRIPTIONAL ACTIVATOR DOMAIN"/>
    <property type="match status" value="1"/>
</dbReference>
<dbReference type="CDD" id="cd06170">
    <property type="entry name" value="LuxR_C_like"/>
    <property type="match status" value="1"/>
</dbReference>
<dbReference type="Proteomes" id="UP000295818">
    <property type="component" value="Unassembled WGS sequence"/>
</dbReference>
<name>A0ABY2B8P2_9ACTN</name>
<dbReference type="PANTHER" id="PTHR16305">
    <property type="entry name" value="TESTICULAR SOLUBLE ADENYLYL CYCLASE"/>
    <property type="match status" value="1"/>
</dbReference>
<reference evidence="4 5" key="1">
    <citation type="journal article" date="2015" name="Stand. Genomic Sci.">
        <title>Genomic Encyclopedia of Bacterial and Archaeal Type Strains, Phase III: the genomes of soil and plant-associated and newly described type strains.</title>
        <authorList>
            <person name="Whitman W.B."/>
            <person name="Woyke T."/>
            <person name="Klenk H.P."/>
            <person name="Zhou Y."/>
            <person name="Lilburn T.G."/>
            <person name="Beck B.J."/>
            <person name="De Vos P."/>
            <person name="Vandamme P."/>
            <person name="Eisen J.A."/>
            <person name="Garrity G."/>
            <person name="Hugenholtz P."/>
            <person name="Kyrpides N.C."/>
        </authorList>
    </citation>
    <scope>NUCLEOTIDE SEQUENCE [LARGE SCALE GENOMIC DNA]</scope>
    <source>
        <strain evidence="4 5">VKM Ac-2538</strain>
    </source>
</reference>
<comment type="caution">
    <text evidence="4">The sequence shown here is derived from an EMBL/GenBank/DDBJ whole genome shotgun (WGS) entry which is preliminary data.</text>
</comment>